<name>F8F9F4_PAEMK</name>
<evidence type="ECO:0000313" key="3">
    <source>
        <dbReference type="Proteomes" id="UP000006620"/>
    </source>
</evidence>
<organism evidence="2 3">
    <name type="scientific">Paenibacillus mucilaginosus (strain KNP414)</name>
    <dbReference type="NCBI Taxonomy" id="1036673"/>
    <lineage>
        <taxon>Bacteria</taxon>
        <taxon>Bacillati</taxon>
        <taxon>Bacillota</taxon>
        <taxon>Bacilli</taxon>
        <taxon>Bacillales</taxon>
        <taxon>Paenibacillaceae</taxon>
        <taxon>Paenibacillus</taxon>
    </lineage>
</organism>
<accession>F8F9F4</accession>
<gene>
    <name evidence="2" type="ordered locus">KNP414_05119</name>
</gene>
<proteinExistence type="predicted"/>
<reference evidence="2 3" key="2">
    <citation type="journal article" date="2013" name="Genome Announc.">
        <title>Genome Sequence of Growth-Improving Paenibacillus mucilaginosus Strain KNP414.</title>
        <authorList>
            <person name="Lu J.J."/>
            <person name="Wang J.F."/>
            <person name="Hu X.F."/>
        </authorList>
    </citation>
    <scope>NUCLEOTIDE SEQUENCE [LARGE SCALE GENOMIC DNA]</scope>
    <source>
        <strain evidence="2 3">KNP414</strain>
    </source>
</reference>
<dbReference type="AlphaFoldDB" id="F8F9F4"/>
<dbReference type="KEGG" id="pms:KNP414_05119"/>
<dbReference type="EMBL" id="CP002869">
    <property type="protein sequence ID" value="AEI43643.1"/>
    <property type="molecule type" value="Genomic_DNA"/>
</dbReference>
<dbReference type="Pfam" id="PF20229">
    <property type="entry name" value="ChrB_N"/>
    <property type="match status" value="1"/>
</dbReference>
<dbReference type="InterPro" id="IPR046858">
    <property type="entry name" value="ChrB_N"/>
</dbReference>
<dbReference type="PATRIC" id="fig|1036673.3.peg.4734"/>
<feature type="domain" description="ChrB N-terminal" evidence="1">
    <location>
        <begin position="19"/>
        <end position="100"/>
    </location>
</feature>
<evidence type="ECO:0000313" key="2">
    <source>
        <dbReference type="EMBL" id="AEI43643.1"/>
    </source>
</evidence>
<dbReference type="RefSeq" id="WP_013918796.1">
    <property type="nucleotide sequence ID" value="NC_015690.1"/>
</dbReference>
<protein>
    <submittedName>
        <fullName evidence="2">ChrB protein</fullName>
    </submittedName>
</protein>
<dbReference type="Proteomes" id="UP000006620">
    <property type="component" value="Chromosome"/>
</dbReference>
<evidence type="ECO:0000259" key="1">
    <source>
        <dbReference type="Pfam" id="PF20229"/>
    </source>
</evidence>
<reference evidence="3" key="1">
    <citation type="submission" date="2011-06" db="EMBL/GenBank/DDBJ databases">
        <title>Complete genome sequence of Paenibacillus mucilaginosus KNP414.</title>
        <authorList>
            <person name="Wang J."/>
            <person name="Hu S."/>
            <person name="Hu X."/>
            <person name="Zhang B."/>
            <person name="Dong D."/>
            <person name="Zhang S."/>
            <person name="Zhao K."/>
            <person name="Wu D."/>
        </authorList>
    </citation>
    <scope>NUCLEOTIDE SEQUENCE [LARGE SCALE GENOMIC DNA]</scope>
    <source>
        <strain evidence="3">KNP414</strain>
    </source>
</reference>
<sequence>MQPWLLLVYKVPPKPTSSRVYVWRKLKKLGALLWHDAVWILPATPRTREHFQWLAAEIKELGGEVQVWQADTLLPGQEEALVRQFESQADEAYQAVLAGLKEPKADYAAASRAYLQVQQQDYFGSAWGPRIREELLNARKGEKEE</sequence>
<dbReference type="HOGENOM" id="CLU_114046_1_0_9"/>